<evidence type="ECO:0000313" key="2">
    <source>
        <dbReference type="Proteomes" id="UP000240429"/>
    </source>
</evidence>
<dbReference type="PIRSF" id="PIRSF017393">
    <property type="entry name" value="MTase_SAV2177"/>
    <property type="match status" value="1"/>
</dbReference>
<dbReference type="GO" id="GO:0008168">
    <property type="term" value="F:methyltransferase activity"/>
    <property type="evidence" value="ECO:0007669"/>
    <property type="project" value="UniProtKB-KW"/>
</dbReference>
<dbReference type="SUPFAM" id="SSF53335">
    <property type="entry name" value="S-adenosyl-L-methionine-dependent methyltransferases"/>
    <property type="match status" value="1"/>
</dbReference>
<accession>A0A2P8PYI2</accession>
<name>A0A2P8PYI2_9ACTN</name>
<dbReference type="OrthoDB" id="4134439at2"/>
<proteinExistence type="predicted"/>
<reference evidence="1 2" key="1">
    <citation type="submission" date="2018-03" db="EMBL/GenBank/DDBJ databases">
        <title>Streptomyces dioscori sp. nov., a novel endophytic actinobacterium isolated from bulbil of Dioscorea bulbifera L.</title>
        <authorList>
            <person name="Zhikuan W."/>
        </authorList>
    </citation>
    <scope>NUCLEOTIDE SEQUENCE [LARGE SCALE GENOMIC DNA]</scope>
    <source>
        <strain evidence="1 2">A217</strain>
    </source>
</reference>
<protein>
    <submittedName>
        <fullName evidence="1">Methyltransferase</fullName>
    </submittedName>
</protein>
<dbReference type="GO" id="GO:0032259">
    <property type="term" value="P:methylation"/>
    <property type="evidence" value="ECO:0007669"/>
    <property type="project" value="UniProtKB-KW"/>
</dbReference>
<dbReference type="RefSeq" id="WP_107020753.1">
    <property type="nucleotide sequence ID" value="NZ_KZ679053.1"/>
</dbReference>
<gene>
    <name evidence="1" type="ORF">C6Y14_34130</name>
</gene>
<dbReference type="InterPro" id="IPR029063">
    <property type="entry name" value="SAM-dependent_MTases_sf"/>
</dbReference>
<comment type="caution">
    <text evidence="1">The sequence shown here is derived from an EMBL/GenBank/DDBJ whole genome shotgun (WGS) entry which is preliminary data.</text>
</comment>
<sequence length="260" mass="28640">MEPAVHLSVDTSKPHPARVYDWLLGGENNYPVDREIGEALPIETRGNAVRNRAFMRRAVGWLAKKGVDQFLDIGSGIPTEPNLHQIVQTIAPAARIVYADSDPSVLPHAEALLTSTPQGRTDFLHADVRQPAVLLERAGAHLDFERPVALSLLALLHFLPDDEDPYSIVNTLVKALPPGSFLLLSHGTTDQHPEWNGKIEAAYEQGSIPLRLRTRREVEPFFEGLELVAPGLVYATEWYQEGPAPTPERSGLHVGVARIP</sequence>
<keyword evidence="2" id="KW-1185">Reference proteome</keyword>
<dbReference type="Pfam" id="PF04672">
    <property type="entry name" value="Methyltransf_19"/>
    <property type="match status" value="1"/>
</dbReference>
<dbReference type="InterPro" id="IPR006764">
    <property type="entry name" value="SAM_dep_MeTrfase_SAV2177_type"/>
</dbReference>
<keyword evidence="1" id="KW-0808">Transferase</keyword>
<dbReference type="EMBL" id="PYBJ01000027">
    <property type="protein sequence ID" value="PSM39056.1"/>
    <property type="molecule type" value="Genomic_DNA"/>
</dbReference>
<dbReference type="Proteomes" id="UP000240429">
    <property type="component" value="Unassembled WGS sequence"/>
</dbReference>
<evidence type="ECO:0000313" key="1">
    <source>
        <dbReference type="EMBL" id="PSM39056.1"/>
    </source>
</evidence>
<dbReference type="AlphaFoldDB" id="A0A2P8PYI2"/>
<keyword evidence="1" id="KW-0489">Methyltransferase</keyword>
<organism evidence="1 2">
    <name type="scientific">Streptomyces dioscori</name>
    <dbReference type="NCBI Taxonomy" id="2109333"/>
    <lineage>
        <taxon>Bacteria</taxon>
        <taxon>Bacillati</taxon>
        <taxon>Actinomycetota</taxon>
        <taxon>Actinomycetes</taxon>
        <taxon>Kitasatosporales</taxon>
        <taxon>Streptomycetaceae</taxon>
        <taxon>Streptomyces</taxon>
        <taxon>Streptomyces aurantiacus group</taxon>
    </lineage>
</organism>
<dbReference type="Gene3D" id="3.40.50.150">
    <property type="entry name" value="Vaccinia Virus protein VP39"/>
    <property type="match status" value="1"/>
</dbReference>